<evidence type="ECO:0000256" key="1">
    <source>
        <dbReference type="SAM" id="MobiDB-lite"/>
    </source>
</evidence>
<evidence type="ECO:0000313" key="4">
    <source>
        <dbReference type="Proteomes" id="UP000598350"/>
    </source>
</evidence>
<dbReference type="RefSeq" id="WP_188313345.1">
    <property type="nucleotide sequence ID" value="NZ_JABTCG010000002.1"/>
</dbReference>
<feature type="region of interest" description="Disordered" evidence="1">
    <location>
        <begin position="25"/>
        <end position="49"/>
    </location>
</feature>
<dbReference type="PROSITE" id="PS51257">
    <property type="entry name" value="PROKAR_LIPOPROTEIN"/>
    <property type="match status" value="1"/>
</dbReference>
<reference evidence="3 4" key="1">
    <citation type="submission" date="2020-05" db="EMBL/GenBank/DDBJ databases">
        <title>The draft genome sequence of Maribacter arenosus CAU 1321.</title>
        <authorList>
            <person name="Mu L."/>
        </authorList>
    </citation>
    <scope>NUCLEOTIDE SEQUENCE [LARGE SCALE GENOMIC DNA]</scope>
    <source>
        <strain evidence="3 4">CAU 1321</strain>
    </source>
</reference>
<dbReference type="EMBL" id="JABTCG010000002">
    <property type="protein sequence ID" value="MBD0850208.1"/>
    <property type="molecule type" value="Genomic_DNA"/>
</dbReference>
<sequence>MKATKVVFGFAVLLATTALTSCTNESTANEDQLYEQQAIDKDEITEDDT</sequence>
<comment type="caution">
    <text evidence="3">The sequence shown here is derived from an EMBL/GenBank/DDBJ whole genome shotgun (WGS) entry which is preliminary data.</text>
</comment>
<feature type="chain" id="PRO_5045675393" description="Secreted protein" evidence="2">
    <location>
        <begin position="21"/>
        <end position="49"/>
    </location>
</feature>
<proteinExistence type="predicted"/>
<feature type="signal peptide" evidence="2">
    <location>
        <begin position="1"/>
        <end position="20"/>
    </location>
</feature>
<evidence type="ECO:0000256" key="2">
    <source>
        <dbReference type="SAM" id="SignalP"/>
    </source>
</evidence>
<name>A0ABR7V967_9FLAO</name>
<accession>A0ABR7V967</accession>
<gene>
    <name evidence="3" type="ORF">HPE63_05955</name>
</gene>
<organism evidence="3 4">
    <name type="scientific">Maribacter arenosus</name>
    <dbReference type="NCBI Taxonomy" id="1854708"/>
    <lineage>
        <taxon>Bacteria</taxon>
        <taxon>Pseudomonadati</taxon>
        <taxon>Bacteroidota</taxon>
        <taxon>Flavobacteriia</taxon>
        <taxon>Flavobacteriales</taxon>
        <taxon>Flavobacteriaceae</taxon>
        <taxon>Maribacter</taxon>
    </lineage>
</organism>
<dbReference type="Proteomes" id="UP000598350">
    <property type="component" value="Unassembled WGS sequence"/>
</dbReference>
<evidence type="ECO:0008006" key="5">
    <source>
        <dbReference type="Google" id="ProtNLM"/>
    </source>
</evidence>
<keyword evidence="2" id="KW-0732">Signal</keyword>
<evidence type="ECO:0000313" key="3">
    <source>
        <dbReference type="EMBL" id="MBD0850208.1"/>
    </source>
</evidence>
<keyword evidence="4" id="KW-1185">Reference proteome</keyword>
<protein>
    <recommendedName>
        <fullName evidence="5">Secreted protein</fullName>
    </recommendedName>
</protein>